<reference evidence="2 3" key="1">
    <citation type="journal article" date="2019" name="Int. J. Syst. Evol. Microbiol.">
        <title>The Global Catalogue of Microorganisms (GCM) 10K type strain sequencing project: providing services to taxonomists for standard genome sequencing and annotation.</title>
        <authorList>
            <consortium name="The Broad Institute Genomics Platform"/>
            <consortium name="The Broad Institute Genome Sequencing Center for Infectious Disease"/>
            <person name="Wu L."/>
            <person name="Ma J."/>
        </authorList>
    </citation>
    <scope>NUCLEOTIDE SEQUENCE [LARGE SCALE GENOMIC DNA]</scope>
    <source>
        <strain evidence="2 3">DT55</strain>
    </source>
</reference>
<dbReference type="GeneID" id="79270801"/>
<dbReference type="RefSeq" id="WP_276237222.1">
    <property type="nucleotide sequence ID" value="NZ_CP119989.1"/>
</dbReference>
<keyword evidence="2" id="KW-0378">Hydrolase</keyword>
<evidence type="ECO:0000259" key="1">
    <source>
        <dbReference type="Pfam" id="PF12183"/>
    </source>
</evidence>
<keyword evidence="3" id="KW-1185">Reference proteome</keyword>
<feature type="domain" description="Restriction endonuclease type II NotI" evidence="1">
    <location>
        <begin position="40"/>
        <end position="245"/>
    </location>
</feature>
<organism evidence="2 3">
    <name type="scientific">Halobaculum marinum</name>
    <dbReference type="NCBI Taxonomy" id="3031996"/>
    <lineage>
        <taxon>Archaea</taxon>
        <taxon>Methanobacteriati</taxon>
        <taxon>Methanobacteriota</taxon>
        <taxon>Stenosarchaea group</taxon>
        <taxon>Halobacteria</taxon>
        <taxon>Halobacteriales</taxon>
        <taxon>Haloferacaceae</taxon>
        <taxon>Halobaculum</taxon>
    </lineage>
</organism>
<dbReference type="GO" id="GO:0004519">
    <property type="term" value="F:endonuclease activity"/>
    <property type="evidence" value="ECO:0007669"/>
    <property type="project" value="UniProtKB-KW"/>
</dbReference>
<sequence length="286" mass="32626">MPDTPLFREVYGFNSTHDIPERREQVMETKSGRPIYSSTCPFNGYACTKATDVSEEHGETRPLGVCSASGPDGNAVITCPERFKSDVVWDDMREHLFPDADGSFFVLEERTLGEAGRIDLIPVIHRDGEITDFAAVEIQSSYFSGGSIREEFNEYMDEIDDGHPPDPPVGSRQMDYRSCLDKRLLPQLEEKAETVEAWGKDFGVVLQKIAFENSNIVRRISRVPEDEATFFFFVYEYVEDTPQYRLELDELYPTTFEEVDRAVGESMAPDRAEFLAELERKLGREL</sequence>
<dbReference type="AlphaFoldDB" id="A0ABD5X5J4"/>
<keyword evidence="2" id="KW-0540">Nuclease</keyword>
<dbReference type="Pfam" id="PF12183">
    <property type="entry name" value="NotI"/>
    <property type="match status" value="1"/>
</dbReference>
<proteinExistence type="predicted"/>
<accession>A0ABD5X5J4</accession>
<evidence type="ECO:0000313" key="2">
    <source>
        <dbReference type="EMBL" id="MFC7098276.1"/>
    </source>
</evidence>
<keyword evidence="2" id="KW-0255">Endonuclease</keyword>
<dbReference type="Proteomes" id="UP001596388">
    <property type="component" value="Unassembled WGS sequence"/>
</dbReference>
<name>A0ABD5X5J4_9EURY</name>
<gene>
    <name evidence="2" type="ORF">ACFQKD_13270</name>
</gene>
<comment type="caution">
    <text evidence="2">The sequence shown here is derived from an EMBL/GenBank/DDBJ whole genome shotgun (WGS) entry which is preliminary data.</text>
</comment>
<dbReference type="InterPro" id="IPR022009">
    <property type="entry name" value="Resctriction_endonuc_II_NotI"/>
</dbReference>
<evidence type="ECO:0000313" key="3">
    <source>
        <dbReference type="Proteomes" id="UP001596388"/>
    </source>
</evidence>
<dbReference type="EMBL" id="JBHTAG010000003">
    <property type="protein sequence ID" value="MFC7098276.1"/>
    <property type="molecule type" value="Genomic_DNA"/>
</dbReference>
<protein>
    <submittedName>
        <fullName evidence="2">NotI family restriction endonuclease</fullName>
    </submittedName>
</protein>